<proteinExistence type="inferred from homology"/>
<dbReference type="Gene3D" id="3.40.50.620">
    <property type="entry name" value="HUPs"/>
    <property type="match status" value="1"/>
</dbReference>
<dbReference type="InterPro" id="IPR006016">
    <property type="entry name" value="UspA"/>
</dbReference>
<comment type="similarity">
    <text evidence="1 2">Belongs to the universal stress protein A family.</text>
</comment>
<protein>
    <recommendedName>
        <fullName evidence="2">Universal stress protein</fullName>
    </recommendedName>
</protein>
<dbReference type="CDD" id="cd00293">
    <property type="entry name" value="USP-like"/>
    <property type="match status" value="1"/>
</dbReference>
<dbReference type="STRING" id="1121409.SAMN02745124_00863"/>
<dbReference type="InterPro" id="IPR006015">
    <property type="entry name" value="Universal_stress_UspA"/>
</dbReference>
<keyword evidence="5" id="KW-1185">Reference proteome</keyword>
<evidence type="ECO:0000313" key="5">
    <source>
        <dbReference type="Proteomes" id="UP000184139"/>
    </source>
</evidence>
<dbReference type="PANTHER" id="PTHR46268:SF15">
    <property type="entry name" value="UNIVERSAL STRESS PROTEIN HP_0031"/>
    <property type="match status" value="1"/>
</dbReference>
<keyword evidence="2" id="KW-0963">Cytoplasm</keyword>
<dbReference type="Pfam" id="PF00582">
    <property type="entry name" value="Usp"/>
    <property type="match status" value="1"/>
</dbReference>
<dbReference type="RefSeq" id="WP_073373587.1">
    <property type="nucleotide sequence ID" value="NZ_FQXS01000003.1"/>
</dbReference>
<dbReference type="Proteomes" id="UP000184139">
    <property type="component" value="Unassembled WGS sequence"/>
</dbReference>
<evidence type="ECO:0000313" key="4">
    <source>
        <dbReference type="EMBL" id="SHH53132.1"/>
    </source>
</evidence>
<feature type="domain" description="UspA" evidence="3">
    <location>
        <begin position="2"/>
        <end position="141"/>
    </location>
</feature>
<dbReference type="PANTHER" id="PTHR46268">
    <property type="entry name" value="STRESS RESPONSE PROTEIN NHAX"/>
    <property type="match status" value="1"/>
</dbReference>
<evidence type="ECO:0000259" key="3">
    <source>
        <dbReference type="Pfam" id="PF00582"/>
    </source>
</evidence>
<dbReference type="SUPFAM" id="SSF52402">
    <property type="entry name" value="Adenine nucleotide alpha hydrolases-like"/>
    <property type="match status" value="1"/>
</dbReference>
<dbReference type="OrthoDB" id="5497880at2"/>
<comment type="subcellular location">
    <subcellularLocation>
        <location evidence="2">Cytoplasm</location>
    </subcellularLocation>
</comment>
<evidence type="ECO:0000256" key="1">
    <source>
        <dbReference type="ARBA" id="ARBA00008791"/>
    </source>
</evidence>
<dbReference type="PIRSF" id="PIRSF006276">
    <property type="entry name" value="UspA"/>
    <property type="match status" value="1"/>
</dbReference>
<gene>
    <name evidence="4" type="ORF">SAMN02745124_00863</name>
</gene>
<dbReference type="InterPro" id="IPR014729">
    <property type="entry name" value="Rossmann-like_a/b/a_fold"/>
</dbReference>
<dbReference type="EMBL" id="FQXS01000003">
    <property type="protein sequence ID" value="SHH53132.1"/>
    <property type="molecule type" value="Genomic_DNA"/>
</dbReference>
<dbReference type="GO" id="GO:0005737">
    <property type="term" value="C:cytoplasm"/>
    <property type="evidence" value="ECO:0007669"/>
    <property type="project" value="UniProtKB-SubCell"/>
</dbReference>
<evidence type="ECO:0000256" key="2">
    <source>
        <dbReference type="PIRNR" id="PIRNR006276"/>
    </source>
</evidence>
<organism evidence="4 5">
    <name type="scientific">Desulfofustis glycolicus DSM 9705</name>
    <dbReference type="NCBI Taxonomy" id="1121409"/>
    <lineage>
        <taxon>Bacteria</taxon>
        <taxon>Pseudomonadati</taxon>
        <taxon>Thermodesulfobacteriota</taxon>
        <taxon>Desulfobulbia</taxon>
        <taxon>Desulfobulbales</taxon>
        <taxon>Desulfocapsaceae</taxon>
        <taxon>Desulfofustis</taxon>
    </lineage>
</organism>
<accession>A0A1M5TQU0</accession>
<name>A0A1M5TQU0_9BACT</name>
<sequence length="146" mass="16090">MNILVAIDFSDATEAIVRQAEEIAVTHSAKVWLLHVAEPEPDFVGYQPGPQAERDFLAERFHTEHRNIQHIAKRMRATGLDITALLVQGVTGETILERARKLNIDMIIVGSHGRGAMYQLLVGSVSEGVLRGAVCPVLVVPTRRDT</sequence>
<dbReference type="PRINTS" id="PR01438">
    <property type="entry name" value="UNVRSLSTRESS"/>
</dbReference>
<dbReference type="AlphaFoldDB" id="A0A1M5TQU0"/>
<reference evidence="4 5" key="1">
    <citation type="submission" date="2016-11" db="EMBL/GenBank/DDBJ databases">
        <authorList>
            <person name="Jaros S."/>
            <person name="Januszkiewicz K."/>
            <person name="Wedrychowicz H."/>
        </authorList>
    </citation>
    <scope>NUCLEOTIDE SEQUENCE [LARGE SCALE GENOMIC DNA]</scope>
    <source>
        <strain evidence="4 5">DSM 9705</strain>
    </source>
</reference>